<feature type="transmembrane region" description="Helical" evidence="1">
    <location>
        <begin position="146"/>
        <end position="166"/>
    </location>
</feature>
<feature type="transmembrane region" description="Helical" evidence="1">
    <location>
        <begin position="43"/>
        <end position="61"/>
    </location>
</feature>
<feature type="transmembrane region" description="Helical" evidence="1">
    <location>
        <begin position="12"/>
        <end position="31"/>
    </location>
</feature>
<name>A0A212M1I5_9FIRM</name>
<feature type="transmembrane region" description="Helical" evidence="1">
    <location>
        <begin position="113"/>
        <end position="134"/>
    </location>
</feature>
<keyword evidence="1" id="KW-1133">Transmembrane helix</keyword>
<accession>A0A212M1I5</accession>
<feature type="transmembrane region" description="Helical" evidence="1">
    <location>
        <begin position="186"/>
        <end position="205"/>
    </location>
</feature>
<protein>
    <submittedName>
        <fullName evidence="2">Uncharacterized protein</fullName>
    </submittedName>
</protein>
<gene>
    <name evidence="2" type="ORF">KL86SPO_70493</name>
</gene>
<keyword evidence="1" id="KW-0812">Transmembrane</keyword>
<dbReference type="RefSeq" id="WP_288186010.1">
    <property type="nucleotide sequence ID" value="NZ_LT608335.1"/>
</dbReference>
<dbReference type="EMBL" id="FMJE01000007">
    <property type="protein sequence ID" value="SCM83635.1"/>
    <property type="molecule type" value="Genomic_DNA"/>
</dbReference>
<sequence>MNTHRFRWVTPASCFCLSVFLVSLSLGWLLPAEYGNENGPIEWLQVVVLGVVTLVSISALFQTGLSPARRQLFAWTAILWLLNIARELSWGRVFYPNGTGGFLRLKDIWFGPYVYPTIAVILITALGYFFAKGLHRELLLWLKQGILPALDFIILIIAAVTADIIEHHSGNLLGAKIELFEELGELAAYFAILCFMINVVLNKQFRNNQPLYVFRRRGM</sequence>
<evidence type="ECO:0000313" key="2">
    <source>
        <dbReference type="EMBL" id="SCM83635.1"/>
    </source>
</evidence>
<reference evidence="2" key="1">
    <citation type="submission" date="2016-08" db="EMBL/GenBank/DDBJ databases">
        <authorList>
            <person name="Seilhamer J.J."/>
        </authorList>
    </citation>
    <scope>NUCLEOTIDE SEQUENCE</scope>
    <source>
        <strain evidence="2">86</strain>
    </source>
</reference>
<dbReference type="AlphaFoldDB" id="A0A212M1I5"/>
<organism evidence="2">
    <name type="scientific">uncultured Sporomusa sp</name>
    <dbReference type="NCBI Taxonomy" id="307249"/>
    <lineage>
        <taxon>Bacteria</taxon>
        <taxon>Bacillati</taxon>
        <taxon>Bacillota</taxon>
        <taxon>Negativicutes</taxon>
        <taxon>Selenomonadales</taxon>
        <taxon>Sporomusaceae</taxon>
        <taxon>Sporomusa</taxon>
        <taxon>environmental samples</taxon>
    </lineage>
</organism>
<feature type="transmembrane region" description="Helical" evidence="1">
    <location>
        <begin position="73"/>
        <end position="93"/>
    </location>
</feature>
<proteinExistence type="predicted"/>
<keyword evidence="1" id="KW-0472">Membrane</keyword>
<evidence type="ECO:0000256" key="1">
    <source>
        <dbReference type="SAM" id="Phobius"/>
    </source>
</evidence>